<feature type="compositionally biased region" description="Basic and acidic residues" evidence="1">
    <location>
        <begin position="389"/>
        <end position="402"/>
    </location>
</feature>
<dbReference type="InterPro" id="IPR050509">
    <property type="entry name" value="CoA-transferase_III"/>
</dbReference>
<dbReference type="Proteomes" id="UP001500449">
    <property type="component" value="Unassembled WGS sequence"/>
</dbReference>
<proteinExistence type="predicted"/>
<dbReference type="SUPFAM" id="SSF89796">
    <property type="entry name" value="CoA-transferase family III (CaiB/BaiF)"/>
    <property type="match status" value="1"/>
</dbReference>
<gene>
    <name evidence="2" type="ORF">GCM10009836_56680</name>
</gene>
<protein>
    <submittedName>
        <fullName evidence="2">CaiB/BaiF CoA-transferase family protein</fullName>
    </submittedName>
</protein>
<dbReference type="InterPro" id="IPR023606">
    <property type="entry name" value="CoA-Trfase_III_dom_1_sf"/>
</dbReference>
<sequence>MNDDNGTIRQHDPGASYQPLAGVRVLDLTRLLPGNLCTLALAQLGAEVIKVEDTGAGDYMRGFGRQVDGAGVCHHSVNRGKLSVTLDLKDVADRERFEALVATADVLVESFRPGVMGRLGYDVETLHGIRPSLVIASISGYGSNGPLSQEAGHDLNYLAFSGLLDRLRPQLGPSVGPPLPLADLVGGGLVPALLITAFVGQARQSRRGVWIDAAMAEGIALLPHVLINDLLNGQPSTGPRSSLLDGGLACYGTYALTDGQVAIASLEIKFWLTVCDLVGGLDDYRGKHEDPASQPAIRRRLTEYFLGRSRADIEAVFGGRDACVTVVRSYEEMLESDQAKARDFLVDHPDLPVPVLAFPAMVDGRRLAERGPAPAHGEHNSHVFGALGLEREPVPARPREAS</sequence>
<dbReference type="Pfam" id="PF02515">
    <property type="entry name" value="CoA_transf_3"/>
    <property type="match status" value="1"/>
</dbReference>
<evidence type="ECO:0000256" key="1">
    <source>
        <dbReference type="SAM" id="MobiDB-lite"/>
    </source>
</evidence>
<dbReference type="PANTHER" id="PTHR48228">
    <property type="entry name" value="SUCCINYL-COA--D-CITRAMALATE COA-TRANSFERASE"/>
    <property type="match status" value="1"/>
</dbReference>
<comment type="caution">
    <text evidence="2">The sequence shown here is derived from an EMBL/GenBank/DDBJ whole genome shotgun (WGS) entry which is preliminary data.</text>
</comment>
<dbReference type="InterPro" id="IPR003673">
    <property type="entry name" value="CoA-Trfase_fam_III"/>
</dbReference>
<dbReference type="InterPro" id="IPR044855">
    <property type="entry name" value="CoA-Trfase_III_dom3_sf"/>
</dbReference>
<dbReference type="Gene3D" id="3.30.1540.10">
    <property type="entry name" value="formyl-coa transferase, domain 3"/>
    <property type="match status" value="1"/>
</dbReference>
<dbReference type="RefSeq" id="WP_344423691.1">
    <property type="nucleotide sequence ID" value="NZ_BAAAQK010000023.1"/>
</dbReference>
<evidence type="ECO:0000313" key="2">
    <source>
        <dbReference type="EMBL" id="GAA1868823.1"/>
    </source>
</evidence>
<dbReference type="Gene3D" id="3.40.50.10540">
    <property type="entry name" value="Crotonobetainyl-coa:carnitine coa-transferase, domain 1"/>
    <property type="match status" value="1"/>
</dbReference>
<organism evidence="2 3">
    <name type="scientific">Pseudonocardia ailaonensis</name>
    <dbReference type="NCBI Taxonomy" id="367279"/>
    <lineage>
        <taxon>Bacteria</taxon>
        <taxon>Bacillati</taxon>
        <taxon>Actinomycetota</taxon>
        <taxon>Actinomycetes</taxon>
        <taxon>Pseudonocardiales</taxon>
        <taxon>Pseudonocardiaceae</taxon>
        <taxon>Pseudonocardia</taxon>
    </lineage>
</organism>
<dbReference type="PANTHER" id="PTHR48228:SF5">
    <property type="entry name" value="ALPHA-METHYLACYL-COA RACEMASE"/>
    <property type="match status" value="1"/>
</dbReference>
<dbReference type="EMBL" id="BAAAQK010000023">
    <property type="protein sequence ID" value="GAA1868823.1"/>
    <property type="molecule type" value="Genomic_DNA"/>
</dbReference>
<evidence type="ECO:0000313" key="3">
    <source>
        <dbReference type="Proteomes" id="UP001500449"/>
    </source>
</evidence>
<name>A0ABN2NHN0_9PSEU</name>
<reference evidence="2 3" key="1">
    <citation type="journal article" date="2019" name="Int. J. Syst. Evol. Microbiol.">
        <title>The Global Catalogue of Microorganisms (GCM) 10K type strain sequencing project: providing services to taxonomists for standard genome sequencing and annotation.</title>
        <authorList>
            <consortium name="The Broad Institute Genomics Platform"/>
            <consortium name="The Broad Institute Genome Sequencing Center for Infectious Disease"/>
            <person name="Wu L."/>
            <person name="Ma J."/>
        </authorList>
    </citation>
    <scope>NUCLEOTIDE SEQUENCE [LARGE SCALE GENOMIC DNA]</scope>
    <source>
        <strain evidence="2 3">JCM 16009</strain>
    </source>
</reference>
<accession>A0ABN2NHN0</accession>
<feature type="region of interest" description="Disordered" evidence="1">
    <location>
        <begin position="370"/>
        <end position="402"/>
    </location>
</feature>
<keyword evidence="3" id="KW-1185">Reference proteome</keyword>